<proteinExistence type="predicted"/>
<feature type="transmembrane region" description="Helical" evidence="1">
    <location>
        <begin position="118"/>
        <end position="136"/>
    </location>
</feature>
<dbReference type="AlphaFoldDB" id="A0A9I9ECZ1"/>
<organism evidence="2">
    <name type="scientific">Cucumis melo</name>
    <name type="common">Muskmelon</name>
    <dbReference type="NCBI Taxonomy" id="3656"/>
    <lineage>
        <taxon>Eukaryota</taxon>
        <taxon>Viridiplantae</taxon>
        <taxon>Streptophyta</taxon>
        <taxon>Embryophyta</taxon>
        <taxon>Tracheophyta</taxon>
        <taxon>Spermatophyta</taxon>
        <taxon>Magnoliopsida</taxon>
        <taxon>eudicotyledons</taxon>
        <taxon>Gunneridae</taxon>
        <taxon>Pentapetalae</taxon>
        <taxon>rosids</taxon>
        <taxon>fabids</taxon>
        <taxon>Cucurbitales</taxon>
        <taxon>Cucurbitaceae</taxon>
        <taxon>Benincaseae</taxon>
        <taxon>Cucumis</taxon>
    </lineage>
</organism>
<name>A0A9I9ECZ1_CUCME</name>
<dbReference type="Gramene" id="MELO3C032085.2.1">
    <property type="protein sequence ID" value="MELO3C032085.2.1"/>
    <property type="gene ID" value="MELO3C032085.2"/>
</dbReference>
<keyword evidence="1" id="KW-1133">Transmembrane helix</keyword>
<reference evidence="2" key="1">
    <citation type="submission" date="2023-03" db="UniProtKB">
        <authorList>
            <consortium name="EnsemblPlants"/>
        </authorList>
    </citation>
    <scope>IDENTIFICATION</scope>
</reference>
<sequence length="139" mass="16329">MEWSCYEIQLSVSYFTLFLNPPTHDFSYFSNFFHPSQSHQFLLSLLQQLPPPPPAYITFFHPYCRPFLVVVLACAQSFKRLFSLDFIVISRPCLCPVVVYIVLNHRLHCALHCHHHTQPSPFFFLFLMFLLVFTVGNEV</sequence>
<feature type="transmembrane region" description="Helical" evidence="1">
    <location>
        <begin position="82"/>
        <end position="103"/>
    </location>
</feature>
<evidence type="ECO:0000256" key="1">
    <source>
        <dbReference type="SAM" id="Phobius"/>
    </source>
</evidence>
<keyword evidence="1" id="KW-0472">Membrane</keyword>
<protein>
    <submittedName>
        <fullName evidence="2">Uncharacterized protein</fullName>
    </submittedName>
</protein>
<dbReference type="EnsemblPlants" id="MELO3C032085.2.1">
    <property type="protein sequence ID" value="MELO3C032085.2.1"/>
    <property type="gene ID" value="MELO3C032085.2"/>
</dbReference>
<keyword evidence="1" id="KW-0812">Transmembrane</keyword>
<accession>A0A9I9ECZ1</accession>
<evidence type="ECO:0000313" key="2">
    <source>
        <dbReference type="EnsemblPlants" id="MELO3C032085.2.1"/>
    </source>
</evidence>